<evidence type="ECO:0000256" key="2">
    <source>
        <dbReference type="ARBA" id="ARBA00022553"/>
    </source>
</evidence>
<reference evidence="4 5" key="1">
    <citation type="journal article" date="2019" name="ACS Chem. Biol.">
        <title>Identification and Mobilization of a Cryptic Antibiotic Biosynthesis Gene Locus from a Human-Pathogenic Nocardia Isolate.</title>
        <authorList>
            <person name="Herisse M."/>
            <person name="Ishida K."/>
            <person name="Porter J.L."/>
            <person name="Howden B."/>
            <person name="Hertweck C."/>
            <person name="Stinear T.P."/>
            <person name="Pidot S.J."/>
        </authorList>
    </citation>
    <scope>NUCLEOTIDE SEQUENCE [LARGE SCALE GENOMIC DNA]</scope>
    <source>
        <strain evidence="4 5">AUSMDU00024985</strain>
    </source>
</reference>
<name>A0A6G9XXD9_NOCBR</name>
<gene>
    <name evidence="4" type="ORF">F5X71_27770</name>
</gene>
<dbReference type="Proteomes" id="UP000501705">
    <property type="component" value="Chromosome"/>
</dbReference>
<dbReference type="GO" id="GO:0009366">
    <property type="term" value="C:enterobactin synthetase complex"/>
    <property type="evidence" value="ECO:0007669"/>
    <property type="project" value="TreeGrafter"/>
</dbReference>
<proteinExistence type="predicted"/>
<dbReference type="PROSITE" id="PS50075">
    <property type="entry name" value="CARRIER"/>
    <property type="match status" value="1"/>
</dbReference>
<evidence type="ECO:0000313" key="4">
    <source>
        <dbReference type="EMBL" id="QIS05602.1"/>
    </source>
</evidence>
<sequence length="132" mass="15064">MPSRPTRLPLIFPTFPEFDSAIRFCCSGYGFRLRQEDIVGELPRTSRERQLATIWEEVLSVTVSDREQDFFEIGGDSLLATIVSVTARQRIGIELTPTMMFANPVLADLCRELDRQQPDTTPIMQKSPRRTS</sequence>
<dbReference type="Gene3D" id="1.10.1200.10">
    <property type="entry name" value="ACP-like"/>
    <property type="match status" value="1"/>
</dbReference>
<dbReference type="InterPro" id="IPR009081">
    <property type="entry name" value="PP-bd_ACP"/>
</dbReference>
<protein>
    <recommendedName>
        <fullName evidence="3">Carrier domain-containing protein</fullName>
    </recommendedName>
</protein>
<dbReference type="PANTHER" id="PTHR45527">
    <property type="entry name" value="NONRIBOSOMAL PEPTIDE SYNTHETASE"/>
    <property type="match status" value="1"/>
</dbReference>
<evidence type="ECO:0000256" key="1">
    <source>
        <dbReference type="ARBA" id="ARBA00022450"/>
    </source>
</evidence>
<keyword evidence="1" id="KW-0596">Phosphopantetheine</keyword>
<organism evidence="4 5">
    <name type="scientific">Nocardia brasiliensis</name>
    <dbReference type="NCBI Taxonomy" id="37326"/>
    <lineage>
        <taxon>Bacteria</taxon>
        <taxon>Bacillati</taxon>
        <taxon>Actinomycetota</taxon>
        <taxon>Actinomycetes</taxon>
        <taxon>Mycobacteriales</taxon>
        <taxon>Nocardiaceae</taxon>
        <taxon>Nocardia</taxon>
    </lineage>
</organism>
<dbReference type="GO" id="GO:0009239">
    <property type="term" value="P:enterobactin biosynthetic process"/>
    <property type="evidence" value="ECO:0007669"/>
    <property type="project" value="TreeGrafter"/>
</dbReference>
<keyword evidence="2" id="KW-0597">Phosphoprotein</keyword>
<dbReference type="GO" id="GO:0031177">
    <property type="term" value="F:phosphopantetheine binding"/>
    <property type="evidence" value="ECO:0007669"/>
    <property type="project" value="InterPro"/>
</dbReference>
<dbReference type="SMART" id="SM00823">
    <property type="entry name" value="PKS_PP"/>
    <property type="match status" value="1"/>
</dbReference>
<dbReference type="EMBL" id="CP046171">
    <property type="protein sequence ID" value="QIS05602.1"/>
    <property type="molecule type" value="Genomic_DNA"/>
</dbReference>
<feature type="domain" description="Carrier" evidence="3">
    <location>
        <begin position="42"/>
        <end position="117"/>
    </location>
</feature>
<dbReference type="Pfam" id="PF00550">
    <property type="entry name" value="PP-binding"/>
    <property type="match status" value="1"/>
</dbReference>
<dbReference type="AlphaFoldDB" id="A0A6G9XXD9"/>
<evidence type="ECO:0000259" key="3">
    <source>
        <dbReference type="PROSITE" id="PS50075"/>
    </source>
</evidence>
<dbReference type="InterPro" id="IPR020806">
    <property type="entry name" value="PKS_PP-bd"/>
</dbReference>
<dbReference type="GO" id="GO:0005829">
    <property type="term" value="C:cytosol"/>
    <property type="evidence" value="ECO:0007669"/>
    <property type="project" value="TreeGrafter"/>
</dbReference>
<dbReference type="PANTHER" id="PTHR45527:SF1">
    <property type="entry name" value="FATTY ACID SYNTHASE"/>
    <property type="match status" value="1"/>
</dbReference>
<accession>A0A6G9XXD9</accession>
<dbReference type="GO" id="GO:0043041">
    <property type="term" value="P:amino acid activation for nonribosomal peptide biosynthetic process"/>
    <property type="evidence" value="ECO:0007669"/>
    <property type="project" value="TreeGrafter"/>
</dbReference>
<evidence type="ECO:0000313" key="5">
    <source>
        <dbReference type="Proteomes" id="UP000501705"/>
    </source>
</evidence>
<dbReference type="SUPFAM" id="SSF47336">
    <property type="entry name" value="ACP-like"/>
    <property type="match status" value="1"/>
</dbReference>
<dbReference type="InterPro" id="IPR036736">
    <property type="entry name" value="ACP-like_sf"/>
</dbReference>
<dbReference type="GO" id="GO:0047527">
    <property type="term" value="F:2,3-dihydroxybenzoate-serine ligase activity"/>
    <property type="evidence" value="ECO:0007669"/>
    <property type="project" value="TreeGrafter"/>
</dbReference>